<dbReference type="NCBIfam" id="NF006100">
    <property type="entry name" value="PRK08252.1"/>
    <property type="match status" value="1"/>
</dbReference>
<dbReference type="PANTHER" id="PTHR11941">
    <property type="entry name" value="ENOYL-COA HYDRATASE-RELATED"/>
    <property type="match status" value="1"/>
</dbReference>
<keyword evidence="2" id="KW-0443">Lipid metabolism</keyword>
<dbReference type="AlphaFoldDB" id="A0A381XMB3"/>
<name>A0A381XMB3_9ZZZZ</name>
<dbReference type="CDD" id="cd06558">
    <property type="entry name" value="crotonase-like"/>
    <property type="match status" value="1"/>
</dbReference>
<evidence type="ECO:0000313" key="4">
    <source>
        <dbReference type="EMBL" id="SVA65760.1"/>
    </source>
</evidence>
<dbReference type="Gene3D" id="3.90.226.10">
    <property type="entry name" value="2-enoyl-CoA Hydratase, Chain A, domain 1"/>
    <property type="match status" value="1"/>
</dbReference>
<dbReference type="GO" id="GO:0016829">
    <property type="term" value="F:lyase activity"/>
    <property type="evidence" value="ECO:0007669"/>
    <property type="project" value="UniProtKB-KW"/>
</dbReference>
<dbReference type="Pfam" id="PF00378">
    <property type="entry name" value="ECH_1"/>
    <property type="match status" value="1"/>
</dbReference>
<dbReference type="InterPro" id="IPR018376">
    <property type="entry name" value="Enoyl-CoA_hyd/isom_CS"/>
</dbReference>
<protein>
    <recommendedName>
        <fullName evidence="5">Enoyl-CoA hydratase</fullName>
    </recommendedName>
</protein>
<evidence type="ECO:0000256" key="3">
    <source>
        <dbReference type="ARBA" id="ARBA00023239"/>
    </source>
</evidence>
<dbReference type="SUPFAM" id="SSF52096">
    <property type="entry name" value="ClpP/crotonase"/>
    <property type="match status" value="1"/>
</dbReference>
<dbReference type="Gene3D" id="1.10.12.10">
    <property type="entry name" value="Lyase 2-enoyl-coa Hydratase, Chain A, domain 2"/>
    <property type="match status" value="1"/>
</dbReference>
<dbReference type="EMBL" id="UINC01015650">
    <property type="protein sequence ID" value="SVA65760.1"/>
    <property type="molecule type" value="Genomic_DNA"/>
</dbReference>
<dbReference type="InterPro" id="IPR029045">
    <property type="entry name" value="ClpP/crotonase-like_dom_sf"/>
</dbReference>
<reference evidence="4" key="1">
    <citation type="submission" date="2018-05" db="EMBL/GenBank/DDBJ databases">
        <authorList>
            <person name="Lanie J.A."/>
            <person name="Ng W.-L."/>
            <person name="Kazmierczak K.M."/>
            <person name="Andrzejewski T.M."/>
            <person name="Davidsen T.M."/>
            <person name="Wayne K.J."/>
            <person name="Tettelin H."/>
            <person name="Glass J.I."/>
            <person name="Rusch D."/>
            <person name="Podicherti R."/>
            <person name="Tsui H.-C.T."/>
            <person name="Winkler M.E."/>
        </authorList>
    </citation>
    <scope>NUCLEOTIDE SEQUENCE</scope>
</reference>
<dbReference type="PROSITE" id="PS00166">
    <property type="entry name" value="ENOYL_COA_HYDRATASE"/>
    <property type="match status" value="1"/>
</dbReference>
<keyword evidence="3" id="KW-0456">Lyase</keyword>
<evidence type="ECO:0000256" key="2">
    <source>
        <dbReference type="ARBA" id="ARBA00023098"/>
    </source>
</evidence>
<dbReference type="InterPro" id="IPR014748">
    <property type="entry name" value="Enoyl-CoA_hydra_C"/>
</dbReference>
<dbReference type="PANTHER" id="PTHR11941:SF169">
    <property type="entry name" value="(7AS)-7A-METHYL-1,5-DIOXO-2,3,5,6,7,7A-HEXAHYDRO-1H-INDENE-CARBOXYL-COA HYDROLASE"/>
    <property type="match status" value="1"/>
</dbReference>
<dbReference type="GO" id="GO:0006635">
    <property type="term" value="P:fatty acid beta-oxidation"/>
    <property type="evidence" value="ECO:0007669"/>
    <property type="project" value="TreeGrafter"/>
</dbReference>
<accession>A0A381XMB3</accession>
<comment type="similarity">
    <text evidence="1">Belongs to the enoyl-CoA hydratase/isomerase family.</text>
</comment>
<dbReference type="InterPro" id="IPR001753">
    <property type="entry name" value="Enoyl-CoA_hydra/iso"/>
</dbReference>
<proteinExistence type="inferred from homology"/>
<sequence>MTVTFEVRGRVAIITLNRPEARNAVSQQLAEDLEAAIDRLESDADLWIGILCGNGPSFCAGADLKAIASGSARLSTERGGFAGLVRRTRIKPLIAAVEGPAVAGGTEIVLSCDLVVASSVARFGLPEVKRSLVANAGGLFRLPRALPRNVAMELALTGEDLSAESAHLHGLVNRLVEPGQALDAALELAEVINANAPLAVRASRRVVLAAHLLEDDDAFALAADATREVVGTEDFREGPRAFVEKRAPRWTGC</sequence>
<gene>
    <name evidence="4" type="ORF">METZ01_LOCUS118614</name>
</gene>
<evidence type="ECO:0000256" key="1">
    <source>
        <dbReference type="ARBA" id="ARBA00005254"/>
    </source>
</evidence>
<evidence type="ECO:0008006" key="5">
    <source>
        <dbReference type="Google" id="ProtNLM"/>
    </source>
</evidence>
<organism evidence="4">
    <name type="scientific">marine metagenome</name>
    <dbReference type="NCBI Taxonomy" id="408172"/>
    <lineage>
        <taxon>unclassified sequences</taxon>
        <taxon>metagenomes</taxon>
        <taxon>ecological metagenomes</taxon>
    </lineage>
</organism>